<dbReference type="AlphaFoldDB" id="A0A9D1GPL8"/>
<evidence type="ECO:0000256" key="1">
    <source>
        <dbReference type="ARBA" id="ARBA00004202"/>
    </source>
</evidence>
<keyword evidence="6 10" id="KW-0067">ATP-binding</keyword>
<gene>
    <name evidence="10" type="ORF">IAD46_00630</name>
</gene>
<evidence type="ECO:0000256" key="4">
    <source>
        <dbReference type="ARBA" id="ARBA00022475"/>
    </source>
</evidence>
<comment type="similarity">
    <text evidence="2">Belongs to the ABC transporter superfamily.</text>
</comment>
<sequence>MSSEKILEVENLTISFKTDNGLVQAVRGVSFDLSKGETLCIVGESGSGKSVTSKAIMGILASNAVIEGGRINYQGENLLEVSEEEFHKIRGHKIGMIFQDPLSSLNPIVRIGKQITEATLINSNKLKKMYEDLITGELTAYKNTLAKSKIMINNEKEVYYSLIQKNKAALKQASPQQQQQLKKEIQSAKEVCRSNIQKIKSETKEKAIPLLRALKLRKKSAAKEVAVYKKEVTVAYKEEVLQLNAALSELHQKYGKDASSQAYQTEKAALDQQFKDAKENYIAKLKITKKAAKKKALEIMKEVGIPLPEKRFRQYPFEFSGGMRQRIVIAIALTSTPEILICDEPTTALDVTIQAQILELIKKIQKERNIACIFITHDLGVVANMADRVAVMYAGKIVEYGKAEEIFFEPKHPYTWALLSSIPDVDSKERLEAIPGTPPNMIYPPKGDAFALRSKYAMKIDFEHEPPFFKVSDTHYAATWLLHPDAPKVEMPKIVSERIKNALNLKNAEAKGVADNE</sequence>
<dbReference type="Pfam" id="PF00005">
    <property type="entry name" value="ABC_tran"/>
    <property type="match status" value="1"/>
</dbReference>
<evidence type="ECO:0000256" key="8">
    <source>
        <dbReference type="SAM" id="Coils"/>
    </source>
</evidence>
<dbReference type="SMART" id="SM00382">
    <property type="entry name" value="AAA"/>
    <property type="match status" value="1"/>
</dbReference>
<keyword evidence="4" id="KW-1003">Cell membrane</keyword>
<comment type="caution">
    <text evidence="10">The sequence shown here is derived from an EMBL/GenBank/DDBJ whole genome shotgun (WGS) entry which is preliminary data.</text>
</comment>
<reference evidence="10" key="1">
    <citation type="submission" date="2020-10" db="EMBL/GenBank/DDBJ databases">
        <authorList>
            <person name="Gilroy R."/>
        </authorList>
    </citation>
    <scope>NUCLEOTIDE SEQUENCE</scope>
    <source>
        <strain evidence="10">ChiW17-6978</strain>
    </source>
</reference>
<dbReference type="EMBL" id="DVLF01000022">
    <property type="protein sequence ID" value="HIT49509.1"/>
    <property type="molecule type" value="Genomic_DNA"/>
</dbReference>
<protein>
    <submittedName>
        <fullName evidence="10">ABC transporter ATP-binding protein</fullName>
    </submittedName>
</protein>
<dbReference type="InterPro" id="IPR050388">
    <property type="entry name" value="ABC_Ni/Peptide_Import"/>
</dbReference>
<evidence type="ECO:0000256" key="2">
    <source>
        <dbReference type="ARBA" id="ARBA00005417"/>
    </source>
</evidence>
<keyword evidence="3" id="KW-0813">Transport</keyword>
<dbReference type="InterPro" id="IPR027417">
    <property type="entry name" value="P-loop_NTPase"/>
</dbReference>
<dbReference type="InterPro" id="IPR013563">
    <property type="entry name" value="Oligopep_ABC_C"/>
</dbReference>
<keyword evidence="8" id="KW-0175">Coiled coil</keyword>
<proteinExistence type="inferred from homology"/>
<dbReference type="Gene3D" id="3.40.50.300">
    <property type="entry name" value="P-loop containing nucleotide triphosphate hydrolases"/>
    <property type="match status" value="2"/>
</dbReference>
<evidence type="ECO:0000259" key="9">
    <source>
        <dbReference type="PROSITE" id="PS50893"/>
    </source>
</evidence>
<name>A0A9D1GPL8_9MOLU</name>
<accession>A0A9D1GPL8</accession>
<dbReference type="InterPro" id="IPR003439">
    <property type="entry name" value="ABC_transporter-like_ATP-bd"/>
</dbReference>
<dbReference type="InterPro" id="IPR003593">
    <property type="entry name" value="AAA+_ATPase"/>
</dbReference>
<evidence type="ECO:0000256" key="7">
    <source>
        <dbReference type="ARBA" id="ARBA00023136"/>
    </source>
</evidence>
<evidence type="ECO:0000313" key="10">
    <source>
        <dbReference type="EMBL" id="HIT49509.1"/>
    </source>
</evidence>
<dbReference type="GO" id="GO:0005524">
    <property type="term" value="F:ATP binding"/>
    <property type="evidence" value="ECO:0007669"/>
    <property type="project" value="UniProtKB-KW"/>
</dbReference>
<dbReference type="GO" id="GO:0016887">
    <property type="term" value="F:ATP hydrolysis activity"/>
    <property type="evidence" value="ECO:0007669"/>
    <property type="project" value="InterPro"/>
</dbReference>
<feature type="domain" description="ABC transporter" evidence="9">
    <location>
        <begin position="7"/>
        <end position="419"/>
    </location>
</feature>
<reference evidence="10" key="2">
    <citation type="journal article" date="2021" name="PeerJ">
        <title>Extensive microbial diversity within the chicken gut microbiome revealed by metagenomics and culture.</title>
        <authorList>
            <person name="Gilroy R."/>
            <person name="Ravi A."/>
            <person name="Getino M."/>
            <person name="Pursley I."/>
            <person name="Horton D.L."/>
            <person name="Alikhan N.F."/>
            <person name="Baker D."/>
            <person name="Gharbi K."/>
            <person name="Hall N."/>
            <person name="Watson M."/>
            <person name="Adriaenssens E.M."/>
            <person name="Foster-Nyarko E."/>
            <person name="Jarju S."/>
            <person name="Secka A."/>
            <person name="Antonio M."/>
            <person name="Oren A."/>
            <person name="Chaudhuri R.R."/>
            <person name="La Ragione R."/>
            <person name="Hildebrand F."/>
            <person name="Pallen M.J."/>
        </authorList>
    </citation>
    <scope>NUCLEOTIDE SEQUENCE</scope>
    <source>
        <strain evidence="10">ChiW17-6978</strain>
    </source>
</reference>
<evidence type="ECO:0000256" key="5">
    <source>
        <dbReference type="ARBA" id="ARBA00022741"/>
    </source>
</evidence>
<dbReference type="GO" id="GO:0015833">
    <property type="term" value="P:peptide transport"/>
    <property type="evidence" value="ECO:0007669"/>
    <property type="project" value="InterPro"/>
</dbReference>
<evidence type="ECO:0000313" key="11">
    <source>
        <dbReference type="Proteomes" id="UP000886758"/>
    </source>
</evidence>
<keyword evidence="5" id="KW-0547">Nucleotide-binding</keyword>
<dbReference type="CDD" id="cd03257">
    <property type="entry name" value="ABC_NikE_OppD_transporters"/>
    <property type="match status" value="1"/>
</dbReference>
<comment type="subcellular location">
    <subcellularLocation>
        <location evidence="1">Cell membrane</location>
        <topology evidence="1">Peripheral membrane protein</topology>
    </subcellularLocation>
</comment>
<dbReference type="PANTHER" id="PTHR43297:SF2">
    <property type="entry name" value="DIPEPTIDE TRANSPORT ATP-BINDING PROTEIN DPPD"/>
    <property type="match status" value="1"/>
</dbReference>
<dbReference type="Pfam" id="PF08352">
    <property type="entry name" value="oligo_HPY"/>
    <property type="match status" value="1"/>
</dbReference>
<dbReference type="GO" id="GO:0005886">
    <property type="term" value="C:plasma membrane"/>
    <property type="evidence" value="ECO:0007669"/>
    <property type="project" value="UniProtKB-SubCell"/>
</dbReference>
<keyword evidence="7" id="KW-0472">Membrane</keyword>
<evidence type="ECO:0000256" key="6">
    <source>
        <dbReference type="ARBA" id="ARBA00022840"/>
    </source>
</evidence>
<dbReference type="Proteomes" id="UP000886758">
    <property type="component" value="Unassembled WGS sequence"/>
</dbReference>
<dbReference type="PANTHER" id="PTHR43297">
    <property type="entry name" value="OLIGOPEPTIDE TRANSPORT ATP-BINDING PROTEIN APPD"/>
    <property type="match status" value="1"/>
</dbReference>
<dbReference type="PROSITE" id="PS50893">
    <property type="entry name" value="ABC_TRANSPORTER_2"/>
    <property type="match status" value="1"/>
</dbReference>
<evidence type="ECO:0000256" key="3">
    <source>
        <dbReference type="ARBA" id="ARBA00022448"/>
    </source>
</evidence>
<dbReference type="InterPro" id="IPR017871">
    <property type="entry name" value="ABC_transporter-like_CS"/>
</dbReference>
<dbReference type="NCBIfam" id="TIGR01727">
    <property type="entry name" value="oligo_HPY"/>
    <property type="match status" value="1"/>
</dbReference>
<dbReference type="SUPFAM" id="SSF52540">
    <property type="entry name" value="P-loop containing nucleoside triphosphate hydrolases"/>
    <property type="match status" value="1"/>
</dbReference>
<organism evidence="10 11">
    <name type="scientific">Candidatus Pelethenecus faecipullorum</name>
    <dbReference type="NCBI Taxonomy" id="2840900"/>
    <lineage>
        <taxon>Bacteria</taxon>
        <taxon>Bacillati</taxon>
        <taxon>Mycoplasmatota</taxon>
        <taxon>Mollicutes</taxon>
        <taxon>Candidatus Pelethenecus</taxon>
    </lineage>
</organism>
<feature type="coiled-coil region" evidence="8">
    <location>
        <begin position="260"/>
        <end position="302"/>
    </location>
</feature>
<dbReference type="PROSITE" id="PS00211">
    <property type="entry name" value="ABC_TRANSPORTER_1"/>
    <property type="match status" value="1"/>
</dbReference>